<proteinExistence type="predicted"/>
<reference evidence="2 3" key="1">
    <citation type="submission" date="2018-06" db="EMBL/GenBank/DDBJ databases">
        <authorList>
            <consortium name="Pathogen Informatics"/>
            <person name="Doyle S."/>
        </authorList>
    </citation>
    <scope>NUCLEOTIDE SEQUENCE [LARGE SCALE GENOMIC DNA]</scope>
    <source>
        <strain evidence="2 3">NCTC11997</strain>
    </source>
</reference>
<feature type="domain" description="Integrase catalytic" evidence="1">
    <location>
        <begin position="147"/>
        <end position="311"/>
    </location>
</feature>
<dbReference type="NCBIfam" id="NF033516">
    <property type="entry name" value="transpos_IS3"/>
    <property type="match status" value="1"/>
</dbReference>
<gene>
    <name evidence="2" type="ORF">NCTC11997_01898</name>
</gene>
<dbReference type="InterPro" id="IPR036397">
    <property type="entry name" value="RNaseH_sf"/>
</dbReference>
<dbReference type="Pfam" id="PF00665">
    <property type="entry name" value="rve"/>
    <property type="match status" value="1"/>
</dbReference>
<dbReference type="InterPro" id="IPR025948">
    <property type="entry name" value="HTH-like_dom"/>
</dbReference>
<dbReference type="InterPro" id="IPR012337">
    <property type="entry name" value="RNaseH-like_sf"/>
</dbReference>
<dbReference type="SUPFAM" id="SSF53098">
    <property type="entry name" value="Ribonuclease H-like"/>
    <property type="match status" value="1"/>
</dbReference>
<dbReference type="Pfam" id="PF13276">
    <property type="entry name" value="HTH_21"/>
    <property type="match status" value="1"/>
</dbReference>
<dbReference type="PANTHER" id="PTHR46889:SF4">
    <property type="entry name" value="TRANSPOSASE INSO FOR INSERTION SEQUENCE ELEMENT IS911B-RELATED"/>
    <property type="match status" value="1"/>
</dbReference>
<dbReference type="EMBL" id="UGSB01000001">
    <property type="protein sequence ID" value="SUA55699.1"/>
    <property type="molecule type" value="Genomic_DNA"/>
</dbReference>
<dbReference type="Gene3D" id="3.30.420.10">
    <property type="entry name" value="Ribonuclease H-like superfamily/Ribonuclease H"/>
    <property type="match status" value="1"/>
</dbReference>
<organism evidence="2 3">
    <name type="scientific">Oligella ureolytica</name>
    <dbReference type="NCBI Taxonomy" id="90244"/>
    <lineage>
        <taxon>Bacteria</taxon>
        <taxon>Pseudomonadati</taxon>
        <taxon>Pseudomonadota</taxon>
        <taxon>Betaproteobacteria</taxon>
        <taxon>Burkholderiales</taxon>
        <taxon>Alcaligenaceae</taxon>
        <taxon>Oligella</taxon>
    </lineage>
</organism>
<evidence type="ECO:0000259" key="1">
    <source>
        <dbReference type="PROSITE" id="PS50994"/>
    </source>
</evidence>
<dbReference type="GO" id="GO:0015074">
    <property type="term" value="P:DNA integration"/>
    <property type="evidence" value="ECO:0007669"/>
    <property type="project" value="InterPro"/>
</dbReference>
<dbReference type="Proteomes" id="UP000254603">
    <property type="component" value="Unassembled WGS sequence"/>
</dbReference>
<name>A0A378XIS8_9BURK</name>
<dbReference type="PROSITE" id="PS50994">
    <property type="entry name" value="INTEGRASE"/>
    <property type="match status" value="1"/>
</dbReference>
<dbReference type="GO" id="GO:0003676">
    <property type="term" value="F:nucleic acid binding"/>
    <property type="evidence" value="ECO:0007669"/>
    <property type="project" value="InterPro"/>
</dbReference>
<dbReference type="PANTHER" id="PTHR46889">
    <property type="entry name" value="TRANSPOSASE INSF FOR INSERTION SEQUENCE IS3B-RELATED"/>
    <property type="match status" value="1"/>
</dbReference>
<dbReference type="InterPro" id="IPR001584">
    <property type="entry name" value="Integrase_cat-core"/>
</dbReference>
<evidence type="ECO:0000313" key="2">
    <source>
        <dbReference type="EMBL" id="SUA55699.1"/>
    </source>
</evidence>
<sequence>MEHDILVQSNELLKKELGIDKTKLTNREKTQLVDTLKNDYPLLILLQSVDLARSTYFYNKSRLNTCDKYADVRAKMVELFHENYQSYGYRRIVSELKKQHIVISEKVIRRLMAEENLKVTFSRRKGFNAYCGEFNPAPENLLKRNFKSKAPNEKWLTDITEIRIPAGKVYLSPIVDCFDGLIASWSIGTSPNAKLVNTMLTSAISTLKDEQKPIIHSDRGAHYRWPEWMRIVEKSGLVRSMSRKGCSPDNAACEGFFGRFKNEFLYNRDWSNVSISELIKQVNDYIQWYNEKRIKQSLGYKSPIQYRQELGLIES</sequence>
<evidence type="ECO:0000313" key="3">
    <source>
        <dbReference type="Proteomes" id="UP000254603"/>
    </source>
</evidence>
<accession>A0A378XIS8</accession>
<dbReference type="Pfam" id="PF13333">
    <property type="entry name" value="rve_2"/>
    <property type="match status" value="1"/>
</dbReference>
<protein>
    <submittedName>
        <fullName evidence="2">Integrase core domain</fullName>
    </submittedName>
</protein>
<dbReference type="InterPro" id="IPR048020">
    <property type="entry name" value="Transpos_IS3"/>
</dbReference>
<dbReference type="InterPro" id="IPR050900">
    <property type="entry name" value="Transposase_IS3/IS150/IS904"/>
</dbReference>
<dbReference type="STRING" id="1122619.GCA_000373745_02032"/>
<dbReference type="AlphaFoldDB" id="A0A378XIS8"/>